<dbReference type="AlphaFoldDB" id="A0A8X6T639"/>
<dbReference type="EMBL" id="BMAW01002564">
    <property type="protein sequence ID" value="GFS79266.1"/>
    <property type="molecule type" value="Genomic_DNA"/>
</dbReference>
<dbReference type="Proteomes" id="UP000887013">
    <property type="component" value="Unassembled WGS sequence"/>
</dbReference>
<comment type="caution">
    <text evidence="1">The sequence shown here is derived from an EMBL/GenBank/DDBJ whole genome shotgun (WGS) entry which is preliminary data.</text>
</comment>
<reference evidence="1" key="1">
    <citation type="submission" date="2020-08" db="EMBL/GenBank/DDBJ databases">
        <title>Multicomponent nature underlies the extraordinary mechanical properties of spider dragline silk.</title>
        <authorList>
            <person name="Kono N."/>
            <person name="Nakamura H."/>
            <person name="Mori M."/>
            <person name="Yoshida Y."/>
            <person name="Ohtoshi R."/>
            <person name="Malay A.D."/>
            <person name="Moran D.A.P."/>
            <person name="Tomita M."/>
            <person name="Numata K."/>
            <person name="Arakawa K."/>
        </authorList>
    </citation>
    <scope>NUCLEOTIDE SEQUENCE</scope>
</reference>
<evidence type="ECO:0000313" key="1">
    <source>
        <dbReference type="EMBL" id="GFS79266.1"/>
    </source>
</evidence>
<proteinExistence type="predicted"/>
<protein>
    <submittedName>
        <fullName evidence="1">Uncharacterized protein</fullName>
    </submittedName>
</protein>
<evidence type="ECO:0000313" key="2">
    <source>
        <dbReference type="Proteomes" id="UP000887013"/>
    </source>
</evidence>
<organism evidence="1 2">
    <name type="scientific">Nephila pilipes</name>
    <name type="common">Giant wood spider</name>
    <name type="synonym">Nephila maculata</name>
    <dbReference type="NCBI Taxonomy" id="299642"/>
    <lineage>
        <taxon>Eukaryota</taxon>
        <taxon>Metazoa</taxon>
        <taxon>Ecdysozoa</taxon>
        <taxon>Arthropoda</taxon>
        <taxon>Chelicerata</taxon>
        <taxon>Arachnida</taxon>
        <taxon>Araneae</taxon>
        <taxon>Araneomorphae</taxon>
        <taxon>Entelegynae</taxon>
        <taxon>Araneoidea</taxon>
        <taxon>Nephilidae</taxon>
        <taxon>Nephila</taxon>
    </lineage>
</organism>
<accession>A0A8X6T639</accession>
<keyword evidence="2" id="KW-1185">Reference proteome</keyword>
<sequence length="113" mass="13152">MYDEILVKLKKSTSTRSSVFKIIKNIKTESNNSEVLIDVSEELLEPIRIYSDGLRVINDEIEFAVDFKDLDKKLKSATEYQGKIITWTFVQDRDCVLVFKKQFNGNFYAMKDA</sequence>
<gene>
    <name evidence="1" type="ORF">NPIL_543631</name>
</gene>
<name>A0A8X6T639_NEPPI</name>